<evidence type="ECO:0000313" key="2">
    <source>
        <dbReference type="EMBL" id="RLJ23390.1"/>
    </source>
</evidence>
<sequence>MDQLKSRIKKFNEIIDRTFDDEEGESEYRIEQAEVASTEELKELSTFLDAEIPKELLAFYLQIGGIRNHAFDVYGLNIPSANSLLKQLKSERRYEKRQSMGLIDGIKHSWSNDRPEFSHIPESKINYINTNYKCIGLHHYDWQFEEAFYIYFDKNHQFGLLRYHQDKFDTLWQEHLTPLLTESQANQTLEQLLIQVLDRLEEGILNDFNGN</sequence>
<dbReference type="EMBL" id="PJND01000011">
    <property type="protein sequence ID" value="PKW20114.1"/>
    <property type="molecule type" value="Genomic_DNA"/>
</dbReference>
<name>A0A497TYA1_9FLAO</name>
<evidence type="ECO:0000313" key="3">
    <source>
        <dbReference type="Proteomes" id="UP000233767"/>
    </source>
</evidence>
<proteinExistence type="predicted"/>
<dbReference type="EMBL" id="RCCB01000015">
    <property type="protein sequence ID" value="RLJ23390.1"/>
    <property type="molecule type" value="Genomic_DNA"/>
</dbReference>
<evidence type="ECO:0000313" key="1">
    <source>
        <dbReference type="EMBL" id="PKW20114.1"/>
    </source>
</evidence>
<evidence type="ECO:0000313" key="4">
    <source>
        <dbReference type="Proteomes" id="UP000275027"/>
    </source>
</evidence>
<dbReference type="RefSeq" id="WP_101472941.1">
    <property type="nucleotide sequence ID" value="NZ_PJND01000011.1"/>
</dbReference>
<dbReference type="AlphaFoldDB" id="A0A497TYA1"/>
<dbReference type="Proteomes" id="UP000233767">
    <property type="component" value="Unassembled WGS sequence"/>
</dbReference>
<reference evidence="1 3" key="1">
    <citation type="submission" date="2017-12" db="EMBL/GenBank/DDBJ databases">
        <title>Genomic Encyclopedia of Type Strains, Phase III (KMG-III): the genomes of soil and plant-associated and newly described type strains.</title>
        <authorList>
            <person name="Whitman W."/>
        </authorList>
    </citation>
    <scope>NUCLEOTIDE SEQUENCE [LARGE SCALE GENOMIC DNA]</scope>
    <source>
        <strain evidence="1 3">IP-10</strain>
    </source>
</reference>
<comment type="caution">
    <text evidence="2">The sequence shown here is derived from an EMBL/GenBank/DDBJ whole genome shotgun (WGS) entry which is preliminary data.</text>
</comment>
<protein>
    <recommendedName>
        <fullName evidence="5">SMI1/KNR4 family protein SUKH-1</fullName>
    </recommendedName>
</protein>
<dbReference type="Proteomes" id="UP000275027">
    <property type="component" value="Unassembled WGS sequence"/>
</dbReference>
<reference evidence="2 4" key="2">
    <citation type="submission" date="2018-10" db="EMBL/GenBank/DDBJ databases">
        <title>Genomic Encyclopedia of Archaeal and Bacterial Type Strains, Phase II (KMG-II): from individual species to whole genera.</title>
        <authorList>
            <person name="Goeker M."/>
        </authorList>
    </citation>
    <scope>NUCLEOTIDE SEQUENCE [LARGE SCALE GENOMIC DNA]</scope>
    <source>
        <strain evidence="2 4">DSM 21886</strain>
    </source>
</reference>
<gene>
    <name evidence="1" type="ORF">B0G92_3194</name>
    <name evidence="2" type="ORF">CLV50_3205</name>
</gene>
<evidence type="ECO:0008006" key="5">
    <source>
        <dbReference type="Google" id="ProtNLM"/>
    </source>
</evidence>
<keyword evidence="3" id="KW-1185">Reference proteome</keyword>
<accession>A0A497TYA1</accession>
<organism evidence="2 4">
    <name type="scientific">Flavobacterium lindanitolerans</name>
    <dbReference type="NCBI Taxonomy" id="428988"/>
    <lineage>
        <taxon>Bacteria</taxon>
        <taxon>Pseudomonadati</taxon>
        <taxon>Bacteroidota</taxon>
        <taxon>Flavobacteriia</taxon>
        <taxon>Flavobacteriales</taxon>
        <taxon>Flavobacteriaceae</taxon>
        <taxon>Flavobacterium</taxon>
    </lineage>
</organism>